<dbReference type="EMBL" id="MPDK01000050">
    <property type="protein sequence ID" value="PWI54690.1"/>
    <property type="molecule type" value="Genomic_DNA"/>
</dbReference>
<organism evidence="7 8">
    <name type="scientific">Sulfoacidibacillus thermotolerans</name>
    <name type="common">Acidibacillus sulfuroxidans</name>
    <dbReference type="NCBI Taxonomy" id="1765684"/>
    <lineage>
        <taxon>Bacteria</taxon>
        <taxon>Bacillati</taxon>
        <taxon>Bacillota</taxon>
        <taxon>Bacilli</taxon>
        <taxon>Bacillales</taxon>
        <taxon>Alicyclobacillaceae</taxon>
        <taxon>Sulfoacidibacillus</taxon>
    </lineage>
</organism>
<reference evidence="7 8" key="1">
    <citation type="submission" date="2016-11" db="EMBL/GenBank/DDBJ databases">
        <title>Comparative genomics of Acidibacillus ferroxidans species.</title>
        <authorList>
            <person name="Oliveira G."/>
            <person name="Nunes G."/>
            <person name="Oliveira R."/>
            <person name="Araujo F."/>
            <person name="Salim A."/>
            <person name="Scholte L."/>
            <person name="Morais D."/>
            <person name="Nancucheo I."/>
            <person name="Johnson D.B."/>
            <person name="Grail B."/>
            <person name="Bittencourt J."/>
            <person name="Valadares R."/>
        </authorList>
    </citation>
    <scope>NUCLEOTIDE SEQUENCE [LARGE SCALE GENOMIC DNA]</scope>
    <source>
        <strain evidence="7 8">Y002</strain>
    </source>
</reference>
<feature type="transmembrane region" description="Helical" evidence="6">
    <location>
        <begin position="264"/>
        <end position="282"/>
    </location>
</feature>
<evidence type="ECO:0000256" key="4">
    <source>
        <dbReference type="ARBA" id="ARBA00022989"/>
    </source>
</evidence>
<dbReference type="PANTHER" id="PTHR31632">
    <property type="entry name" value="IRON TRANSPORTER FTH1"/>
    <property type="match status" value="1"/>
</dbReference>
<evidence type="ECO:0000313" key="8">
    <source>
        <dbReference type="Proteomes" id="UP000245380"/>
    </source>
</evidence>
<evidence type="ECO:0000256" key="3">
    <source>
        <dbReference type="ARBA" id="ARBA00022692"/>
    </source>
</evidence>
<protein>
    <recommendedName>
        <fullName evidence="9">Iron permease</fullName>
    </recommendedName>
</protein>
<feature type="transmembrane region" description="Helical" evidence="6">
    <location>
        <begin position="58"/>
        <end position="80"/>
    </location>
</feature>
<dbReference type="GO" id="GO:0033573">
    <property type="term" value="C:high-affinity iron permease complex"/>
    <property type="evidence" value="ECO:0007669"/>
    <property type="project" value="InterPro"/>
</dbReference>
<sequence length="292" mass="32320">MLTISVVIRTEQLPNPEGDHLLASFLIFFRESLEASMICSIMLAYLKQIGRHDRFKDVWIGIGVAIATAFVGGWIVFTTLRNYDGSNLQNEIEGATYFIAAAVLTYMTFWMKKQSRNLKAHLHAKMQVALTSGSIFAIAFIAFLTVGREGLETVVFMIAIAFHANPLLLAMGAGLGIAAGLSLSYFIYILGRRIQLKSFFAIMGALLMLFAAGLLADGVEAFQQLGWLPIGQQKLWSTATVLSENSTLGDILHSFFGYSESPTSLQIALYILYVSVALWFFLKTAQRKHLLK</sequence>
<keyword evidence="4 6" id="KW-1133">Transmembrane helix</keyword>
<dbReference type="OrthoDB" id="8215804at2"/>
<keyword evidence="5 6" id="KW-0472">Membrane</keyword>
<comment type="subcellular location">
    <subcellularLocation>
        <location evidence="1">Membrane</location>
        <topology evidence="1">Multi-pass membrane protein</topology>
    </subcellularLocation>
</comment>
<evidence type="ECO:0000256" key="1">
    <source>
        <dbReference type="ARBA" id="ARBA00004141"/>
    </source>
</evidence>
<feature type="transmembrane region" description="Helical" evidence="6">
    <location>
        <begin position="92"/>
        <end position="109"/>
    </location>
</feature>
<dbReference type="GO" id="GO:0015093">
    <property type="term" value="F:ferrous iron transmembrane transporter activity"/>
    <property type="evidence" value="ECO:0007669"/>
    <property type="project" value="TreeGrafter"/>
</dbReference>
<dbReference type="AlphaFoldDB" id="A0A2U3D072"/>
<evidence type="ECO:0008006" key="9">
    <source>
        <dbReference type="Google" id="ProtNLM"/>
    </source>
</evidence>
<feature type="transmembrane region" description="Helical" evidence="6">
    <location>
        <begin position="129"/>
        <end position="147"/>
    </location>
</feature>
<gene>
    <name evidence="7" type="ORF">BM613_13685</name>
</gene>
<evidence type="ECO:0000313" key="7">
    <source>
        <dbReference type="EMBL" id="PWI54690.1"/>
    </source>
</evidence>
<keyword evidence="8" id="KW-1185">Reference proteome</keyword>
<evidence type="ECO:0000256" key="5">
    <source>
        <dbReference type="ARBA" id="ARBA00023136"/>
    </source>
</evidence>
<accession>A0A2U3D072</accession>
<dbReference type="Pfam" id="PF03239">
    <property type="entry name" value="FTR1"/>
    <property type="match status" value="1"/>
</dbReference>
<dbReference type="InterPro" id="IPR004923">
    <property type="entry name" value="FTR1/Fip1/EfeU"/>
</dbReference>
<keyword evidence="3 6" id="KW-0812">Transmembrane</keyword>
<name>A0A2U3D072_SULT2</name>
<proteinExistence type="inferred from homology"/>
<dbReference type="Proteomes" id="UP000245380">
    <property type="component" value="Unassembled WGS sequence"/>
</dbReference>
<comment type="caution">
    <text evidence="7">The sequence shown here is derived from an EMBL/GenBank/DDBJ whole genome shotgun (WGS) entry which is preliminary data.</text>
</comment>
<feature type="transmembrane region" description="Helical" evidence="6">
    <location>
        <begin position="198"/>
        <end position="216"/>
    </location>
</feature>
<comment type="similarity">
    <text evidence="2">Belongs to the oxidase-dependent Fe transporter (OFeT) (TC 9.A.10.1) family.</text>
</comment>
<dbReference type="PANTHER" id="PTHR31632:SF2">
    <property type="entry name" value="PLASMA MEMBRANE IRON PERMEASE"/>
    <property type="match status" value="1"/>
</dbReference>
<evidence type="ECO:0000256" key="2">
    <source>
        <dbReference type="ARBA" id="ARBA00008333"/>
    </source>
</evidence>
<evidence type="ECO:0000256" key="6">
    <source>
        <dbReference type="SAM" id="Phobius"/>
    </source>
</evidence>
<feature type="transmembrane region" description="Helical" evidence="6">
    <location>
        <begin position="167"/>
        <end position="191"/>
    </location>
</feature>